<dbReference type="OrthoDB" id="9796798at2"/>
<dbReference type="PANTHER" id="PTHR36121:SF1">
    <property type="entry name" value="PROTEIN SXY"/>
    <property type="match status" value="1"/>
</dbReference>
<dbReference type="InterPro" id="IPR007077">
    <property type="entry name" value="TfoX_C"/>
</dbReference>
<comment type="caution">
    <text evidence="2">The sequence shown here is derived from an EMBL/GenBank/DDBJ whole genome shotgun (WGS) entry which is preliminary data.</text>
</comment>
<dbReference type="Pfam" id="PF04994">
    <property type="entry name" value="TfoX_C"/>
    <property type="match status" value="1"/>
</dbReference>
<dbReference type="Gene3D" id="1.10.150.20">
    <property type="entry name" value="5' to 3' exonuclease, C-terminal subdomain"/>
    <property type="match status" value="1"/>
</dbReference>
<dbReference type="AlphaFoldDB" id="A0A7V7QJM7"/>
<name>A0A7V7QJM7_9FIRM</name>
<reference evidence="2 3" key="1">
    <citation type="submission" date="2019-09" db="EMBL/GenBank/DDBJ databases">
        <authorList>
            <person name="Valk L.C."/>
        </authorList>
    </citation>
    <scope>NUCLEOTIDE SEQUENCE [LARGE SCALE GENOMIC DNA]</scope>
    <source>
        <strain evidence="2">GalUA</strain>
    </source>
</reference>
<protein>
    <submittedName>
        <fullName evidence="2">TfoX/Sxy family protein</fullName>
    </submittedName>
</protein>
<evidence type="ECO:0000313" key="2">
    <source>
        <dbReference type="EMBL" id="KAB1437864.1"/>
    </source>
</evidence>
<proteinExistence type="predicted"/>
<organism evidence="2 3">
    <name type="scientific">Candidatus Galacturonatibacter soehngenii</name>
    <dbReference type="NCBI Taxonomy" id="2307010"/>
    <lineage>
        <taxon>Bacteria</taxon>
        <taxon>Bacillati</taxon>
        <taxon>Bacillota</taxon>
        <taxon>Clostridia</taxon>
        <taxon>Lachnospirales</taxon>
        <taxon>Lachnospiraceae</taxon>
        <taxon>Candidatus Galacturonatibacter</taxon>
    </lineage>
</organism>
<dbReference type="RefSeq" id="WP_151144400.1">
    <property type="nucleotide sequence ID" value="NZ_WAGX01000005.1"/>
</dbReference>
<evidence type="ECO:0000313" key="3">
    <source>
        <dbReference type="Proteomes" id="UP000461768"/>
    </source>
</evidence>
<feature type="domain" description="TfoX C-terminal" evidence="1">
    <location>
        <begin position="8"/>
        <end position="85"/>
    </location>
</feature>
<gene>
    <name evidence="2" type="ORF">F7O84_09750</name>
</gene>
<dbReference type="EMBL" id="WAGX01000005">
    <property type="protein sequence ID" value="KAB1437864.1"/>
    <property type="molecule type" value="Genomic_DNA"/>
</dbReference>
<accession>A0A7V7QJM7</accession>
<dbReference type="Proteomes" id="UP000461768">
    <property type="component" value="Unassembled WGS sequence"/>
</dbReference>
<keyword evidence="3" id="KW-1185">Reference proteome</keyword>
<dbReference type="PANTHER" id="PTHR36121">
    <property type="entry name" value="PROTEIN SXY"/>
    <property type="match status" value="1"/>
</dbReference>
<reference evidence="2 3" key="2">
    <citation type="submission" date="2020-02" db="EMBL/GenBank/DDBJ databases">
        <title>Candidatus Galacturonibacter soehngenii shows hetero-acetogenic catabolism of galacturonic acid but lacks a canonical carbon monoxide dehydrogenase/acetyl-CoA synthase complex.</title>
        <authorList>
            <person name="Diender M."/>
            <person name="Stouten G.R."/>
            <person name="Petersen J.F."/>
            <person name="Nielsen P.H."/>
            <person name="Dueholm M.S."/>
            <person name="Pronk J.T."/>
            <person name="Van Loosdrecht M.C.M."/>
        </authorList>
    </citation>
    <scope>NUCLEOTIDE SEQUENCE [LARGE SCALE GENOMIC DNA]</scope>
    <source>
        <strain evidence="2">GalUA</strain>
    </source>
</reference>
<sequence>MGIKLDKNVLSDLPNIGNEVARQLNKVGIYTYEELKRIGAKNAWLKIQSVDESACIHRLLALEGAIQGMKKTLLSNEVKDDLKAFYREHKK</sequence>
<dbReference type="InterPro" id="IPR047525">
    <property type="entry name" value="TfoX-like"/>
</dbReference>
<evidence type="ECO:0000259" key="1">
    <source>
        <dbReference type="Pfam" id="PF04994"/>
    </source>
</evidence>